<dbReference type="PANTHER" id="PTHR47970">
    <property type="entry name" value="KINESIN-LIKE PROTEIN KIF11"/>
    <property type="match status" value="1"/>
</dbReference>
<dbReference type="Pfam" id="PF00225">
    <property type="entry name" value="Kinesin"/>
    <property type="match status" value="1"/>
</dbReference>
<evidence type="ECO:0000256" key="4">
    <source>
        <dbReference type="ARBA" id="ARBA00023212"/>
    </source>
</evidence>
<evidence type="ECO:0000256" key="2">
    <source>
        <dbReference type="ARBA" id="ARBA00022490"/>
    </source>
</evidence>
<evidence type="ECO:0000256" key="3">
    <source>
        <dbReference type="ARBA" id="ARBA00023175"/>
    </source>
</evidence>
<dbReference type="GO" id="GO:0005524">
    <property type="term" value="F:ATP binding"/>
    <property type="evidence" value="ECO:0007669"/>
    <property type="project" value="InterPro"/>
</dbReference>
<protein>
    <submittedName>
        <fullName evidence="7">P-loop containing nucleoside triphosphate hydrolases superfamily protein</fullName>
    </submittedName>
</protein>
<comment type="caution">
    <text evidence="5">Lacks conserved residue(s) required for the propagation of feature annotation.</text>
</comment>
<keyword evidence="3" id="KW-0505">Motor protein</keyword>
<comment type="caution">
    <text evidence="7">The sequence shown here is derived from an EMBL/GenBank/DDBJ whole genome shotgun (WGS) entry which is preliminary data.</text>
</comment>
<keyword evidence="2" id="KW-0963">Cytoplasm</keyword>
<dbReference type="GO" id="GO:0008017">
    <property type="term" value="F:microtubule binding"/>
    <property type="evidence" value="ECO:0007669"/>
    <property type="project" value="InterPro"/>
</dbReference>
<keyword evidence="4" id="KW-0206">Cytoskeleton</keyword>
<keyword evidence="8" id="KW-1185">Reference proteome</keyword>
<organism evidence="7 8">
    <name type="scientific">Perilla frutescens var. hirtella</name>
    <name type="common">Perilla citriodora</name>
    <name type="synonym">Perilla setoyensis</name>
    <dbReference type="NCBI Taxonomy" id="608512"/>
    <lineage>
        <taxon>Eukaryota</taxon>
        <taxon>Viridiplantae</taxon>
        <taxon>Streptophyta</taxon>
        <taxon>Embryophyta</taxon>
        <taxon>Tracheophyta</taxon>
        <taxon>Spermatophyta</taxon>
        <taxon>Magnoliopsida</taxon>
        <taxon>eudicotyledons</taxon>
        <taxon>Gunneridae</taxon>
        <taxon>Pentapetalae</taxon>
        <taxon>asterids</taxon>
        <taxon>lamiids</taxon>
        <taxon>Lamiales</taxon>
        <taxon>Lamiaceae</taxon>
        <taxon>Nepetoideae</taxon>
        <taxon>Elsholtzieae</taxon>
        <taxon>Perilla</taxon>
    </lineage>
</organism>
<dbReference type="GO" id="GO:0007018">
    <property type="term" value="P:microtubule-based movement"/>
    <property type="evidence" value="ECO:0007669"/>
    <property type="project" value="InterPro"/>
</dbReference>
<dbReference type="InterPro" id="IPR001752">
    <property type="entry name" value="Kinesin_motor_dom"/>
</dbReference>
<dbReference type="GO" id="GO:0051231">
    <property type="term" value="P:spindle elongation"/>
    <property type="evidence" value="ECO:0007669"/>
    <property type="project" value="TreeGrafter"/>
</dbReference>
<comment type="similarity">
    <text evidence="5">Belongs to the TRAFAC class myosin-kinesin ATPase superfamily. Kinesin family.</text>
</comment>
<evidence type="ECO:0000313" key="8">
    <source>
        <dbReference type="Proteomes" id="UP001190926"/>
    </source>
</evidence>
<keyword evidence="7" id="KW-0378">Hydrolase</keyword>
<dbReference type="GO" id="GO:0090307">
    <property type="term" value="P:mitotic spindle assembly"/>
    <property type="evidence" value="ECO:0007669"/>
    <property type="project" value="TreeGrafter"/>
</dbReference>
<dbReference type="PANTHER" id="PTHR47970:SF12">
    <property type="entry name" value="KINESIN FAMILY MEMBER 11"/>
    <property type="match status" value="1"/>
</dbReference>
<dbReference type="Proteomes" id="UP001190926">
    <property type="component" value="Unassembled WGS sequence"/>
</dbReference>
<dbReference type="SUPFAM" id="SSF52540">
    <property type="entry name" value="P-loop containing nucleoside triphosphate hydrolases"/>
    <property type="match status" value="1"/>
</dbReference>
<dbReference type="PROSITE" id="PS50067">
    <property type="entry name" value="KINESIN_MOTOR_2"/>
    <property type="match status" value="1"/>
</dbReference>
<reference evidence="7 8" key="1">
    <citation type="journal article" date="2021" name="Nat. Commun.">
        <title>Incipient diploidization of the medicinal plant Perilla within 10,000 years.</title>
        <authorList>
            <person name="Zhang Y."/>
            <person name="Shen Q."/>
            <person name="Leng L."/>
            <person name="Zhang D."/>
            <person name="Chen S."/>
            <person name="Shi Y."/>
            <person name="Ning Z."/>
            <person name="Chen S."/>
        </authorList>
    </citation>
    <scope>NUCLEOTIDE SEQUENCE [LARGE SCALE GENOMIC DNA]</scope>
    <source>
        <strain evidence="8">cv. PC099</strain>
    </source>
</reference>
<name>A0AAD4JGY1_PERFH</name>
<dbReference type="EMBL" id="SDAM02000063">
    <property type="protein sequence ID" value="KAH6832890.1"/>
    <property type="molecule type" value="Genomic_DNA"/>
</dbReference>
<dbReference type="GO" id="GO:0008574">
    <property type="term" value="F:plus-end-directed microtubule motor activity"/>
    <property type="evidence" value="ECO:0007669"/>
    <property type="project" value="TreeGrafter"/>
</dbReference>
<dbReference type="SMART" id="SM00129">
    <property type="entry name" value="KISc"/>
    <property type="match status" value="1"/>
</dbReference>
<feature type="domain" description="Kinesin motor" evidence="6">
    <location>
        <begin position="1"/>
        <end position="127"/>
    </location>
</feature>
<sequence length="151" mass="16680">MIAGLLKWPQGTFASKEATPEGEELIKCGKFNLVDLAGLENISRSGAWEGRAREDGEINKSLLTLGRVINALVEHLGHIPYRDSKLTHLLHDSLGGRKCIIATVSPAVHCLEETLSTLDCAHRAKHIKNKPEVNQKMMKSTLIKDLYGEIE</sequence>
<dbReference type="GO" id="GO:0016787">
    <property type="term" value="F:hydrolase activity"/>
    <property type="evidence" value="ECO:0007669"/>
    <property type="project" value="UniProtKB-KW"/>
</dbReference>
<dbReference type="GO" id="GO:0005876">
    <property type="term" value="C:spindle microtubule"/>
    <property type="evidence" value="ECO:0007669"/>
    <property type="project" value="TreeGrafter"/>
</dbReference>
<dbReference type="InterPro" id="IPR027417">
    <property type="entry name" value="P-loop_NTPase"/>
</dbReference>
<dbReference type="PRINTS" id="PR00380">
    <property type="entry name" value="KINESINHEAVY"/>
</dbReference>
<dbReference type="AlphaFoldDB" id="A0AAD4JGY1"/>
<accession>A0AAD4JGY1</accession>
<dbReference type="GO" id="GO:0072686">
    <property type="term" value="C:mitotic spindle"/>
    <property type="evidence" value="ECO:0007669"/>
    <property type="project" value="TreeGrafter"/>
</dbReference>
<evidence type="ECO:0000256" key="1">
    <source>
        <dbReference type="ARBA" id="ARBA00004245"/>
    </source>
</evidence>
<gene>
    <name evidence="7" type="ORF">C2S53_018937</name>
</gene>
<evidence type="ECO:0000256" key="5">
    <source>
        <dbReference type="PROSITE-ProRule" id="PRU00283"/>
    </source>
</evidence>
<dbReference type="InterPro" id="IPR047149">
    <property type="entry name" value="KIF11-like"/>
</dbReference>
<comment type="subcellular location">
    <subcellularLocation>
        <location evidence="1">Cytoplasm</location>
        <location evidence="1">Cytoskeleton</location>
    </subcellularLocation>
</comment>
<evidence type="ECO:0000259" key="6">
    <source>
        <dbReference type="PROSITE" id="PS50067"/>
    </source>
</evidence>
<evidence type="ECO:0000313" key="7">
    <source>
        <dbReference type="EMBL" id="KAH6832890.1"/>
    </source>
</evidence>
<proteinExistence type="inferred from homology"/>
<dbReference type="Gene3D" id="3.40.850.10">
    <property type="entry name" value="Kinesin motor domain"/>
    <property type="match status" value="1"/>
</dbReference>
<dbReference type="InterPro" id="IPR036961">
    <property type="entry name" value="Kinesin_motor_dom_sf"/>
</dbReference>